<dbReference type="InterPro" id="IPR050708">
    <property type="entry name" value="T6SS_VgrG/RHS"/>
</dbReference>
<evidence type="ECO:0000313" key="1">
    <source>
        <dbReference type="EMBL" id="AMD84120.1"/>
    </source>
</evidence>
<reference evidence="2 4" key="2">
    <citation type="submission" date="2017-06" db="EMBL/GenBank/DDBJ databases">
        <authorList>
            <consortium name="Pathogen Informatics"/>
        </authorList>
    </citation>
    <scope>NUCLEOTIDE SEQUENCE [LARGE SCALE GENOMIC DNA]</scope>
    <source>
        <strain evidence="2 4">NCTC12947</strain>
    </source>
</reference>
<dbReference type="Proteomes" id="UP000215539">
    <property type="component" value="Chromosome 1"/>
</dbReference>
<dbReference type="EMBL" id="CP014227">
    <property type="protein sequence ID" value="AMD84120.1"/>
    <property type="molecule type" value="Genomic_DNA"/>
</dbReference>
<gene>
    <name evidence="1" type="ORF">AXF12_00340</name>
    <name evidence="2" type="ORF">SAMEA44541418_01706</name>
</gene>
<evidence type="ECO:0000313" key="3">
    <source>
        <dbReference type="Proteomes" id="UP000065822"/>
    </source>
</evidence>
<sequence>MKHLFTSLITLLLCACHQERAHKPTDAEKYELKGAVKELEISYYAENDELGEAVKDLRNKLAITFDKEGRQVKETFYEITADAQGKTIAVVASIARTAYDGDVKEVVAYTPDGVQTAKRVFLSDKNGTTIFFDDEEVIITGTAHVKKDTQGRIAERYWQSELGSIEVTFAYKYDAQGNVSEITVSDSMGRHYRTYRFAYDSKGNETEVKSFDRNNKLWAESLYDKKGNLLKTSIYDKEGNLTATAYEYDRKGNVTEELWNLPAGKGEQRNTYTYDRKGNLVKANIESVGVVYTYEYDDKDNVSQMVSTDNATKSSETYRYTYTYDEKGNYTRKTERSSKDFKATEERVIRYY</sequence>
<proteinExistence type="predicted"/>
<keyword evidence="3" id="KW-1185">Reference proteome</keyword>
<dbReference type="PANTHER" id="PTHR32305:SF15">
    <property type="entry name" value="PROTEIN RHSA-RELATED"/>
    <property type="match status" value="1"/>
</dbReference>
<organism evidence="2 4">
    <name type="scientific">Capnocytophaga haemolytica</name>
    <dbReference type="NCBI Taxonomy" id="45243"/>
    <lineage>
        <taxon>Bacteria</taxon>
        <taxon>Pseudomonadati</taxon>
        <taxon>Bacteroidota</taxon>
        <taxon>Flavobacteriia</taxon>
        <taxon>Flavobacteriales</taxon>
        <taxon>Flavobacteriaceae</taxon>
        <taxon>Capnocytophaga</taxon>
    </lineage>
</organism>
<reference evidence="1 3" key="1">
    <citation type="submission" date="2016-02" db="EMBL/GenBank/DDBJ databases">
        <authorList>
            <person name="Holder M.E."/>
            <person name="Ajami N.J."/>
            <person name="Petrosino J.F."/>
        </authorList>
    </citation>
    <scope>NUCLEOTIDE SEQUENCE [LARGE SCALE GENOMIC DNA]</scope>
    <source>
        <strain evidence="1 3">CCUG 32990</strain>
    </source>
</reference>
<dbReference type="PROSITE" id="PS51257">
    <property type="entry name" value="PROKAR_LIPOPROTEIN"/>
    <property type="match status" value="1"/>
</dbReference>
<name>A0AAX2GZ96_9FLAO</name>
<dbReference type="AlphaFoldDB" id="A0AAX2GZ96"/>
<dbReference type="EMBL" id="LT906449">
    <property type="protein sequence ID" value="SNV13294.1"/>
    <property type="molecule type" value="Genomic_DNA"/>
</dbReference>
<dbReference type="KEGG" id="chg:AXF12_00340"/>
<protein>
    <submittedName>
        <fullName evidence="2">YD repeat (Two copies)</fullName>
    </submittedName>
</protein>
<evidence type="ECO:0000313" key="4">
    <source>
        <dbReference type="Proteomes" id="UP000215539"/>
    </source>
</evidence>
<evidence type="ECO:0000313" key="2">
    <source>
        <dbReference type="EMBL" id="SNV13294.1"/>
    </source>
</evidence>
<dbReference type="RefSeq" id="WP_066427562.1">
    <property type="nucleotide sequence ID" value="NZ_CP014227.1"/>
</dbReference>
<dbReference type="Proteomes" id="UP000065822">
    <property type="component" value="Chromosome"/>
</dbReference>
<dbReference type="Gene3D" id="2.180.10.10">
    <property type="entry name" value="RHS repeat-associated core"/>
    <property type="match status" value="1"/>
</dbReference>
<accession>A0AAX2GZ96</accession>
<dbReference type="PANTHER" id="PTHR32305">
    <property type="match status" value="1"/>
</dbReference>